<organism evidence="8">
    <name type="scientific">Cuerna arida</name>
    <dbReference type="NCBI Taxonomy" id="1464854"/>
    <lineage>
        <taxon>Eukaryota</taxon>
        <taxon>Metazoa</taxon>
        <taxon>Ecdysozoa</taxon>
        <taxon>Arthropoda</taxon>
        <taxon>Hexapoda</taxon>
        <taxon>Insecta</taxon>
        <taxon>Pterygota</taxon>
        <taxon>Neoptera</taxon>
        <taxon>Paraneoptera</taxon>
        <taxon>Hemiptera</taxon>
        <taxon>Auchenorrhyncha</taxon>
        <taxon>Membracoidea</taxon>
        <taxon>Cicadellidae</taxon>
        <taxon>Cicadellinae</taxon>
        <taxon>Proconiini</taxon>
        <taxon>Cuerna</taxon>
    </lineage>
</organism>
<proteinExistence type="inferred from homology"/>
<protein>
    <recommendedName>
        <fullName evidence="5">Carboxylic ester hydrolase</fullName>
        <ecNumber evidence="5">3.1.1.-</ecNumber>
    </recommendedName>
</protein>
<evidence type="ECO:0000256" key="2">
    <source>
        <dbReference type="ARBA" id="ARBA00022487"/>
    </source>
</evidence>
<evidence type="ECO:0000256" key="5">
    <source>
        <dbReference type="RuleBase" id="RU361235"/>
    </source>
</evidence>
<evidence type="ECO:0000259" key="7">
    <source>
        <dbReference type="Pfam" id="PF00135"/>
    </source>
</evidence>
<evidence type="ECO:0000313" key="8">
    <source>
        <dbReference type="EMBL" id="JAS64058.1"/>
    </source>
</evidence>
<keyword evidence="4" id="KW-0325">Glycoprotein</keyword>
<dbReference type="InterPro" id="IPR019826">
    <property type="entry name" value="Carboxylesterase_B_AS"/>
</dbReference>
<dbReference type="InterPro" id="IPR019819">
    <property type="entry name" value="Carboxylesterase_B_CS"/>
</dbReference>
<feature type="non-terminal residue" evidence="8">
    <location>
        <position position="1"/>
    </location>
</feature>
<dbReference type="PROSITE" id="PS00941">
    <property type="entry name" value="CARBOXYLESTERASE_B_2"/>
    <property type="match status" value="1"/>
</dbReference>
<evidence type="ECO:0000256" key="3">
    <source>
        <dbReference type="ARBA" id="ARBA00022801"/>
    </source>
</evidence>
<dbReference type="SUPFAM" id="SSF53474">
    <property type="entry name" value="alpha/beta-Hydrolases"/>
    <property type="match status" value="1"/>
</dbReference>
<keyword evidence="5" id="KW-0732">Signal</keyword>
<sequence length="587" mass="64794">SAATMISLYVCCLLLVVLPGAAVSQDPPIVRTKYGLVQGIFGTTRGGRKIVEFLGIPYAKPPLDELRFKSPEPPVPWEGVRNASTEQSPCLQQLVVIEAVRDLVSGSEDCLYLSVFTPDVNPSTKLPVIVYIHGGAYMGMSSEKFRYGPELLLDKDVILVTFTYRIGIIGFMTTEDDVIPGNFHMKDQLMALKWVKENIDQFGGDVNSITLFGESSGAASTHLHTVSPASKGLFHRAIIHSGSGLCPWGYAEPGVLKRRAAVVAKLVGCPFSPSKDFLACLQKLPGEKIVRTNKQFLVWDLDPVVVWKPVIEKCSVKDAFLTKSPWELTSTVPVIFGFNYAEGGVKTCSVTGGDVSSKFKQWNAQYDSLSPISLLYGERSPDSAAITKAVRSFYFGSDNKEIKPDMITQITQMYSDAWFVNGVLDTVEHHKGPKYLFYYTYNKTFSLCSIFWNNKVDLGACHLDELTNLFPMEGNYAKDPDSADYKLSLRMLEMWTNFAKTSVPSGGGVNWSPVQTDALEHLEISNSGLSMKTYPVKERRAFWKSLKLHDAHDTTISSRSQTLNYCKKTTGSGSSIESTDCTGEPGN</sequence>
<name>A0A1B6GNN9_9HEMI</name>
<dbReference type="PROSITE" id="PS00122">
    <property type="entry name" value="CARBOXYLESTERASE_B_1"/>
    <property type="match status" value="1"/>
</dbReference>
<gene>
    <name evidence="8" type="ORF">g.18687</name>
</gene>
<dbReference type="EMBL" id="GECZ01005711">
    <property type="protein sequence ID" value="JAS64058.1"/>
    <property type="molecule type" value="Transcribed_RNA"/>
</dbReference>
<dbReference type="InterPro" id="IPR002018">
    <property type="entry name" value="CarbesteraseB"/>
</dbReference>
<feature type="signal peptide" evidence="5">
    <location>
        <begin position="1"/>
        <end position="24"/>
    </location>
</feature>
<dbReference type="InterPro" id="IPR029058">
    <property type="entry name" value="AB_hydrolase_fold"/>
</dbReference>
<feature type="domain" description="Carboxylesterase type B" evidence="7">
    <location>
        <begin position="27"/>
        <end position="543"/>
    </location>
</feature>
<feature type="compositionally biased region" description="Polar residues" evidence="6">
    <location>
        <begin position="568"/>
        <end position="581"/>
    </location>
</feature>
<keyword evidence="2" id="KW-0719">Serine esterase</keyword>
<evidence type="ECO:0000256" key="1">
    <source>
        <dbReference type="ARBA" id="ARBA00005964"/>
    </source>
</evidence>
<dbReference type="Pfam" id="PF00135">
    <property type="entry name" value="COesterase"/>
    <property type="match status" value="1"/>
</dbReference>
<dbReference type="InterPro" id="IPR050309">
    <property type="entry name" value="Type-B_Carboxylest/Lipase"/>
</dbReference>
<evidence type="ECO:0000256" key="6">
    <source>
        <dbReference type="SAM" id="MobiDB-lite"/>
    </source>
</evidence>
<evidence type="ECO:0000256" key="4">
    <source>
        <dbReference type="ARBA" id="ARBA00023180"/>
    </source>
</evidence>
<dbReference type="AlphaFoldDB" id="A0A1B6GNN9"/>
<dbReference type="PANTHER" id="PTHR11559">
    <property type="entry name" value="CARBOXYLESTERASE"/>
    <property type="match status" value="1"/>
</dbReference>
<reference evidence="8" key="1">
    <citation type="submission" date="2015-11" db="EMBL/GenBank/DDBJ databases">
        <title>De novo transcriptome assembly of four potential Pierce s Disease insect vectors from Arizona vineyards.</title>
        <authorList>
            <person name="Tassone E.E."/>
        </authorList>
    </citation>
    <scope>NUCLEOTIDE SEQUENCE</scope>
</reference>
<dbReference type="Gene3D" id="3.40.50.1820">
    <property type="entry name" value="alpha/beta hydrolase"/>
    <property type="match status" value="1"/>
</dbReference>
<feature type="region of interest" description="Disordered" evidence="6">
    <location>
        <begin position="568"/>
        <end position="587"/>
    </location>
</feature>
<dbReference type="GO" id="GO:0052689">
    <property type="term" value="F:carboxylic ester hydrolase activity"/>
    <property type="evidence" value="ECO:0007669"/>
    <property type="project" value="UniProtKB-KW"/>
</dbReference>
<feature type="chain" id="PRO_5008447253" description="Carboxylic ester hydrolase" evidence="5">
    <location>
        <begin position="25"/>
        <end position="587"/>
    </location>
</feature>
<dbReference type="EC" id="3.1.1.-" evidence="5"/>
<accession>A0A1B6GNN9</accession>
<comment type="similarity">
    <text evidence="1 5">Belongs to the type-B carboxylesterase/lipase family.</text>
</comment>
<keyword evidence="3 5" id="KW-0378">Hydrolase</keyword>